<dbReference type="Gene3D" id="1.10.10.460">
    <property type="entry name" value="Ribonuclease hii. Domain 2"/>
    <property type="match status" value="1"/>
</dbReference>
<dbReference type="HOGENOM" id="CLU_537974_0_0_1"/>
<evidence type="ECO:0000256" key="9">
    <source>
        <dbReference type="ARBA" id="ARBA00022801"/>
    </source>
</evidence>
<feature type="binding site" evidence="10">
    <location>
        <position position="141"/>
    </location>
    <ligand>
        <name>a divalent metal cation</name>
        <dbReference type="ChEBI" id="CHEBI:60240"/>
    </ligand>
</feature>
<feature type="region of interest" description="Disordered" evidence="12">
    <location>
        <begin position="439"/>
        <end position="458"/>
    </location>
</feature>
<dbReference type="Proteomes" id="UP000002195">
    <property type="component" value="Unassembled WGS sequence"/>
</dbReference>
<keyword evidence="15" id="KW-1185">Reference proteome</keyword>
<dbReference type="InterPro" id="IPR036397">
    <property type="entry name" value="RNaseH_sf"/>
</dbReference>
<dbReference type="VEuPathDB" id="AmoebaDB:DDB_G0277705"/>
<evidence type="ECO:0000259" key="13">
    <source>
        <dbReference type="PROSITE" id="PS51975"/>
    </source>
</evidence>
<dbReference type="RefSeq" id="XP_642511.1">
    <property type="nucleotide sequence ID" value="XM_637419.1"/>
</dbReference>
<evidence type="ECO:0000256" key="11">
    <source>
        <dbReference type="RuleBase" id="RU003515"/>
    </source>
</evidence>
<dbReference type="eggNOG" id="KOG2299">
    <property type="taxonomic scope" value="Eukaryota"/>
</dbReference>
<protein>
    <recommendedName>
        <fullName evidence="11">Ribonuclease</fullName>
        <ecNumber evidence="11">3.1.26.4</ecNumber>
    </recommendedName>
</protein>
<evidence type="ECO:0000256" key="1">
    <source>
        <dbReference type="ARBA" id="ARBA00000077"/>
    </source>
</evidence>
<evidence type="ECO:0000256" key="7">
    <source>
        <dbReference type="ARBA" id="ARBA00022723"/>
    </source>
</evidence>
<dbReference type="EMBL" id="AAFI02000021">
    <property type="protein sequence ID" value="EAL68588.1"/>
    <property type="molecule type" value="Genomic_DNA"/>
</dbReference>
<dbReference type="InterPro" id="IPR004649">
    <property type="entry name" value="RNase_H2_suA"/>
</dbReference>
<comment type="subcellular location">
    <subcellularLocation>
        <location evidence="4">Cytoplasm</location>
    </subcellularLocation>
</comment>
<dbReference type="GO" id="GO:0004523">
    <property type="term" value="F:RNA-DNA hybrid ribonuclease activity"/>
    <property type="evidence" value="ECO:0000318"/>
    <property type="project" value="GO_Central"/>
</dbReference>
<reference evidence="14 15" key="1">
    <citation type="journal article" date="2005" name="Nature">
        <title>The genome of the social amoeba Dictyostelium discoideum.</title>
        <authorList>
            <consortium name="The Dictyostelium discoideum Sequencing Consortium"/>
            <person name="Eichinger L."/>
            <person name="Pachebat J.A."/>
            <person name="Glockner G."/>
            <person name="Rajandream M.A."/>
            <person name="Sucgang R."/>
            <person name="Berriman M."/>
            <person name="Song J."/>
            <person name="Olsen R."/>
            <person name="Szafranski K."/>
            <person name="Xu Q."/>
            <person name="Tunggal B."/>
            <person name="Kummerfeld S."/>
            <person name="Madera M."/>
            <person name="Konfortov B.A."/>
            <person name="Rivero F."/>
            <person name="Bankier A.T."/>
            <person name="Lehmann R."/>
            <person name="Hamlin N."/>
            <person name="Davies R."/>
            <person name="Gaudet P."/>
            <person name="Fey P."/>
            <person name="Pilcher K."/>
            <person name="Chen G."/>
            <person name="Saunders D."/>
            <person name="Sodergren E."/>
            <person name="Davis P."/>
            <person name="Kerhornou A."/>
            <person name="Nie X."/>
            <person name="Hall N."/>
            <person name="Anjard C."/>
            <person name="Hemphill L."/>
            <person name="Bason N."/>
            <person name="Farbrother P."/>
            <person name="Desany B."/>
            <person name="Just E."/>
            <person name="Morio T."/>
            <person name="Rost R."/>
            <person name="Churcher C."/>
            <person name="Cooper J."/>
            <person name="Haydock S."/>
            <person name="van Driessche N."/>
            <person name="Cronin A."/>
            <person name="Goodhead I."/>
            <person name="Muzny D."/>
            <person name="Mourier T."/>
            <person name="Pain A."/>
            <person name="Lu M."/>
            <person name="Harper D."/>
            <person name="Lindsay R."/>
            <person name="Hauser H."/>
            <person name="James K."/>
            <person name="Quiles M."/>
            <person name="Madan Babu M."/>
            <person name="Saito T."/>
            <person name="Buchrieser C."/>
            <person name="Wardroper A."/>
            <person name="Felder M."/>
            <person name="Thangavelu M."/>
            <person name="Johnson D."/>
            <person name="Knights A."/>
            <person name="Loulseged H."/>
            <person name="Mungall K."/>
            <person name="Oliver K."/>
            <person name="Price C."/>
            <person name="Quail M.A."/>
            <person name="Urushihara H."/>
            <person name="Hernandez J."/>
            <person name="Rabbinowitsch E."/>
            <person name="Steffen D."/>
            <person name="Sanders M."/>
            <person name="Ma J."/>
            <person name="Kohara Y."/>
            <person name="Sharp S."/>
            <person name="Simmonds M."/>
            <person name="Spiegler S."/>
            <person name="Tivey A."/>
            <person name="Sugano S."/>
            <person name="White B."/>
            <person name="Walker D."/>
            <person name="Woodward J."/>
            <person name="Winckler T."/>
            <person name="Tanaka Y."/>
            <person name="Shaulsky G."/>
            <person name="Schleicher M."/>
            <person name="Weinstock G."/>
            <person name="Rosenthal A."/>
            <person name="Cox E.C."/>
            <person name="Chisholm R.L."/>
            <person name="Gibbs R."/>
            <person name="Loomis W.F."/>
            <person name="Platzer M."/>
            <person name="Kay R.R."/>
            <person name="Williams J."/>
            <person name="Dear P.H."/>
            <person name="Noegel A.A."/>
            <person name="Barrell B."/>
            <person name="Kuspa A."/>
        </authorList>
    </citation>
    <scope>NUCLEOTIDE SEQUENCE [LARGE SCALE GENOMIC DNA]</scope>
    <source>
        <strain evidence="14 15">AX4</strain>
    </source>
</reference>
<name>Q54ZA4_DICDI</name>
<evidence type="ECO:0000256" key="3">
    <source>
        <dbReference type="ARBA" id="ARBA00004065"/>
    </source>
</evidence>
<accession>Q54ZA4</accession>
<evidence type="ECO:0000256" key="5">
    <source>
        <dbReference type="ARBA" id="ARBA00022490"/>
    </source>
</evidence>
<dbReference type="PANTHER" id="PTHR10954:SF23">
    <property type="entry name" value="RIBONUCLEASE"/>
    <property type="match status" value="1"/>
</dbReference>
<dbReference type="InParanoid" id="Q54ZA4"/>
<comment type="caution">
    <text evidence="14">The sequence shown here is derived from an EMBL/GenBank/DDBJ whole genome shotgun (WGS) entry which is preliminary data.</text>
</comment>
<proteinExistence type="inferred from homology"/>
<dbReference type="Gene3D" id="3.30.420.10">
    <property type="entry name" value="Ribonuclease H-like superfamily/Ribonuclease H"/>
    <property type="match status" value="1"/>
</dbReference>
<keyword evidence="5" id="KW-0963">Cytoplasm</keyword>
<feature type="compositionally biased region" description="Basic and acidic residues" evidence="12">
    <location>
        <begin position="439"/>
        <end position="452"/>
    </location>
</feature>
<organism evidence="14 15">
    <name type="scientific">Dictyostelium discoideum</name>
    <name type="common">Social amoeba</name>
    <dbReference type="NCBI Taxonomy" id="44689"/>
    <lineage>
        <taxon>Eukaryota</taxon>
        <taxon>Amoebozoa</taxon>
        <taxon>Evosea</taxon>
        <taxon>Eumycetozoa</taxon>
        <taxon>Dictyostelia</taxon>
        <taxon>Dictyosteliales</taxon>
        <taxon>Dictyosteliaceae</taxon>
        <taxon>Dictyostelium</taxon>
    </lineage>
</organism>
<comment type="cofactor">
    <cofactor evidence="10">
        <name>Mn(2+)</name>
        <dbReference type="ChEBI" id="CHEBI:29035"/>
    </cofactor>
    <cofactor evidence="10">
        <name>Mg(2+)</name>
        <dbReference type="ChEBI" id="CHEBI:18420"/>
    </cofactor>
    <text evidence="10">Manganese or magnesium. Binds 1 divalent metal ion per monomer in the absence of substrate. May bind a second metal ion after substrate binding.</text>
</comment>
<dbReference type="PANTHER" id="PTHR10954">
    <property type="entry name" value="RIBONUCLEASE H2 SUBUNIT A"/>
    <property type="match status" value="1"/>
</dbReference>
<keyword evidence="9 10" id="KW-0378">Hydrolase</keyword>
<dbReference type="KEGG" id="ddi:DDB_G0277705"/>
<dbReference type="SUPFAM" id="SSF53098">
    <property type="entry name" value="Ribonuclease H-like"/>
    <property type="match status" value="1"/>
</dbReference>
<dbReference type="PaxDb" id="44689-DDB0218016"/>
<dbReference type="InterPro" id="IPR023160">
    <property type="entry name" value="RNase_HII_hlx-loop-hlx_cap_dom"/>
</dbReference>
<dbReference type="GO" id="GO:0003723">
    <property type="term" value="F:RNA binding"/>
    <property type="evidence" value="ECO:0007669"/>
    <property type="project" value="UniProtKB-UniRule"/>
</dbReference>
<dbReference type="InterPro" id="IPR024567">
    <property type="entry name" value="RNase_HII/HIII_dom"/>
</dbReference>
<evidence type="ECO:0000256" key="4">
    <source>
        <dbReference type="ARBA" id="ARBA00004496"/>
    </source>
</evidence>
<evidence type="ECO:0000256" key="6">
    <source>
        <dbReference type="ARBA" id="ARBA00022722"/>
    </source>
</evidence>
<gene>
    <name evidence="14" type="ORF">DDB_G0277705</name>
</gene>
<evidence type="ECO:0000256" key="2">
    <source>
        <dbReference type="ARBA" id="ARBA00001946"/>
    </source>
</evidence>
<keyword evidence="7 10" id="KW-0479">Metal-binding</keyword>
<feature type="domain" description="RNase H type-2" evidence="13">
    <location>
        <begin position="134"/>
        <end position="352"/>
    </location>
</feature>
<dbReference type="STRING" id="44689.Q54ZA4"/>
<evidence type="ECO:0000256" key="8">
    <source>
        <dbReference type="ARBA" id="ARBA00022759"/>
    </source>
</evidence>
<dbReference type="GO" id="GO:0032299">
    <property type="term" value="C:ribonuclease H2 complex"/>
    <property type="evidence" value="ECO:0000318"/>
    <property type="project" value="GO_Central"/>
</dbReference>
<dbReference type="Pfam" id="PF01351">
    <property type="entry name" value="RNase_HII"/>
    <property type="match status" value="1"/>
</dbReference>
<comment type="catalytic activity">
    <reaction evidence="1 10 11">
        <text>Endonucleolytic cleavage to 5'-phosphomonoester.</text>
        <dbReference type="EC" id="3.1.26.4"/>
    </reaction>
</comment>
<feature type="binding site" evidence="10">
    <location>
        <position position="140"/>
    </location>
    <ligand>
        <name>a divalent metal cation</name>
        <dbReference type="ChEBI" id="CHEBI:60240"/>
    </ligand>
</feature>
<dbReference type="CDD" id="cd07180">
    <property type="entry name" value="RNase_HII_archaea_like"/>
    <property type="match status" value="1"/>
</dbReference>
<evidence type="ECO:0000256" key="12">
    <source>
        <dbReference type="SAM" id="MobiDB-lite"/>
    </source>
</evidence>
<dbReference type="FunFam" id="3.30.420.10:FF:000139">
    <property type="entry name" value="Ribonuclease HII"/>
    <property type="match status" value="1"/>
</dbReference>
<keyword evidence="6 10" id="KW-0540">Nuclease</keyword>
<comment type="similarity">
    <text evidence="11">Belongs to the RNase HII family.</text>
</comment>
<dbReference type="PROSITE" id="PS51975">
    <property type="entry name" value="RNASE_H_2"/>
    <property type="match status" value="1"/>
</dbReference>
<dbReference type="GO" id="GO:0046872">
    <property type="term" value="F:metal ion binding"/>
    <property type="evidence" value="ECO:0007669"/>
    <property type="project" value="UniProtKB-KW"/>
</dbReference>
<dbReference type="EC" id="3.1.26.4" evidence="11"/>
<keyword evidence="8 10" id="KW-0255">Endonuclease</keyword>
<dbReference type="NCBIfam" id="TIGR00729">
    <property type="entry name" value="ribonuclease HII"/>
    <property type="match status" value="1"/>
</dbReference>
<dbReference type="dictyBase" id="DDB_G0277705"/>
<feature type="binding site" evidence="10">
    <location>
        <position position="245"/>
    </location>
    <ligand>
        <name>a divalent metal cation</name>
        <dbReference type="ChEBI" id="CHEBI:60240"/>
    </ligand>
</feature>
<dbReference type="GeneID" id="8621159"/>
<sequence>MLSIINKHQKFKNLSKQINNIYFNQNLIYNNIYENNNNKLYYSNSRSTLTLTSTLTSTSTSSTINKKQIKIKNNGETIKINNYGINKFIEEFNYPYDDILAATTTINGGGGGVDNLMVQPKTSYKDKLEVFEEVLSISMDEAGKGALLGPLFISCVVLDDESEKYLKSMGVTDSKKLSPKRREYLYDIIIEHALYYQTIILTSEKIDQRRELHTMNQIETNLFYQLIKDSINNLPKNQQCKIIIDSIEMNTQKYSQPFKMEFPPPLYQIYCETKADHKFISVGAASIIAKVERDRWMKQLETNTSHIIGSGYPSDPLTISYVNNFFKKYYVYPNSMRKSWKFTGADKEFDNLSSTLDDGNNKNIIDQDDELLSLIHKQKERENNLLNLELQQSFSSSSSSSSSPSNINSLTKKEQRELLKKEKESLKLEKEALKLEKENKRKEKQLERERNKQNKPPTTKQILDLLLLKLNNLESKIEQIQKKQEIIDNYNNNNINSNNNNNNNNNI</sequence>
<dbReference type="InterPro" id="IPR001352">
    <property type="entry name" value="RNase_HII/HIII"/>
</dbReference>
<evidence type="ECO:0000256" key="10">
    <source>
        <dbReference type="PROSITE-ProRule" id="PRU01319"/>
    </source>
</evidence>
<dbReference type="FunCoup" id="Q54ZA4">
    <property type="interactions" value="109"/>
</dbReference>
<dbReference type="GO" id="GO:0006298">
    <property type="term" value="P:mismatch repair"/>
    <property type="evidence" value="ECO:0000318"/>
    <property type="project" value="GO_Central"/>
</dbReference>
<dbReference type="GO" id="GO:0005737">
    <property type="term" value="C:cytoplasm"/>
    <property type="evidence" value="ECO:0007669"/>
    <property type="project" value="UniProtKB-SubCell"/>
</dbReference>
<dbReference type="SMR" id="Q54ZA4"/>
<evidence type="ECO:0000313" key="14">
    <source>
        <dbReference type="EMBL" id="EAL68588.1"/>
    </source>
</evidence>
<comment type="function">
    <text evidence="3 11">Endonuclease that specifically degrades the RNA of RNA-DNA hybrids.</text>
</comment>
<dbReference type="AlphaFoldDB" id="Q54ZA4"/>
<dbReference type="InterPro" id="IPR012337">
    <property type="entry name" value="RNaseH-like_sf"/>
</dbReference>
<evidence type="ECO:0000313" key="15">
    <source>
        <dbReference type="Proteomes" id="UP000002195"/>
    </source>
</evidence>
<comment type="cofactor">
    <cofactor evidence="2">
        <name>Mg(2+)</name>
        <dbReference type="ChEBI" id="CHEBI:18420"/>
    </cofactor>
</comment>
<dbReference type="GO" id="GO:0043137">
    <property type="term" value="P:DNA replication, removal of RNA primer"/>
    <property type="evidence" value="ECO:0000318"/>
    <property type="project" value="GO_Central"/>
</dbReference>